<name>A0A3N1PUK1_9GAMM</name>
<evidence type="ECO:0000256" key="6">
    <source>
        <dbReference type="ARBA" id="ARBA00022679"/>
    </source>
</evidence>
<evidence type="ECO:0000256" key="8">
    <source>
        <dbReference type="ARBA" id="ARBA00050776"/>
    </source>
</evidence>
<evidence type="ECO:0000256" key="1">
    <source>
        <dbReference type="ARBA" id="ARBA00001933"/>
    </source>
</evidence>
<dbReference type="InterPro" id="IPR010970">
    <property type="entry name" value="Cys_dSase_SufS"/>
</dbReference>
<dbReference type="InterPro" id="IPR015422">
    <property type="entry name" value="PyrdxlP-dep_Trfase_small"/>
</dbReference>
<keyword evidence="11" id="KW-0456">Lyase</keyword>
<feature type="domain" description="Aminotransferase class V" evidence="10">
    <location>
        <begin position="19"/>
        <end position="380"/>
    </location>
</feature>
<dbReference type="SUPFAM" id="SSF53383">
    <property type="entry name" value="PLP-dependent transferases"/>
    <property type="match status" value="1"/>
</dbReference>
<dbReference type="Gene3D" id="3.90.1150.10">
    <property type="entry name" value="Aspartate Aminotransferase, domain 1"/>
    <property type="match status" value="1"/>
</dbReference>
<dbReference type="InterPro" id="IPR020578">
    <property type="entry name" value="Aminotrans_V_PyrdxlP_BS"/>
</dbReference>
<dbReference type="EC" id="2.8.1.7" evidence="4"/>
<organism evidence="11 12">
    <name type="scientific">Gallaecimonas pentaromativorans</name>
    <dbReference type="NCBI Taxonomy" id="584787"/>
    <lineage>
        <taxon>Bacteria</taxon>
        <taxon>Pseudomonadati</taxon>
        <taxon>Pseudomonadota</taxon>
        <taxon>Gammaproteobacteria</taxon>
        <taxon>Enterobacterales</taxon>
        <taxon>Gallaecimonadaceae</taxon>
        <taxon>Gallaecimonas</taxon>
    </lineage>
</organism>
<dbReference type="GO" id="GO:0030170">
    <property type="term" value="F:pyridoxal phosphate binding"/>
    <property type="evidence" value="ECO:0007669"/>
    <property type="project" value="InterPro"/>
</dbReference>
<accession>A0A3N1PUK1</accession>
<dbReference type="AlphaFoldDB" id="A0A3N1PUK1"/>
<comment type="caution">
    <text evidence="11">The sequence shown here is derived from an EMBL/GenBank/DDBJ whole genome shotgun (WGS) entry which is preliminary data.</text>
</comment>
<dbReference type="PANTHER" id="PTHR43586">
    <property type="entry name" value="CYSTEINE DESULFURASE"/>
    <property type="match status" value="1"/>
</dbReference>
<proteinExistence type="inferred from homology"/>
<dbReference type="RefSeq" id="WP_123420312.1">
    <property type="nucleotide sequence ID" value="NZ_RJUL01000001.1"/>
</dbReference>
<gene>
    <name evidence="11" type="ORF">EDC28_101106</name>
</gene>
<dbReference type="InterPro" id="IPR016454">
    <property type="entry name" value="Cysteine_dSase"/>
</dbReference>
<dbReference type="Proteomes" id="UP000268033">
    <property type="component" value="Unassembled WGS sequence"/>
</dbReference>
<dbReference type="CDD" id="cd06453">
    <property type="entry name" value="SufS_like"/>
    <property type="match status" value="1"/>
</dbReference>
<dbReference type="EMBL" id="RJUL01000001">
    <property type="protein sequence ID" value="ROQ30420.1"/>
    <property type="molecule type" value="Genomic_DNA"/>
</dbReference>
<dbReference type="PIRSF" id="PIRSF005572">
    <property type="entry name" value="NifS"/>
    <property type="match status" value="1"/>
</dbReference>
<dbReference type="PROSITE" id="PS00595">
    <property type="entry name" value="AA_TRANSFER_CLASS_5"/>
    <property type="match status" value="1"/>
</dbReference>
<reference evidence="11 12" key="1">
    <citation type="submission" date="2018-11" db="EMBL/GenBank/DDBJ databases">
        <title>Genomic Encyclopedia of Type Strains, Phase IV (KMG-IV): sequencing the most valuable type-strain genomes for metagenomic binning, comparative biology and taxonomic classification.</title>
        <authorList>
            <person name="Goeker M."/>
        </authorList>
    </citation>
    <scope>NUCLEOTIDE SEQUENCE [LARGE SCALE GENOMIC DNA]</scope>
    <source>
        <strain evidence="11 12">DSM 21945</strain>
    </source>
</reference>
<dbReference type="Pfam" id="PF00266">
    <property type="entry name" value="Aminotran_5"/>
    <property type="match status" value="1"/>
</dbReference>
<keyword evidence="12" id="KW-1185">Reference proteome</keyword>
<dbReference type="InterPro" id="IPR015424">
    <property type="entry name" value="PyrdxlP-dep_Trfase"/>
</dbReference>
<evidence type="ECO:0000256" key="9">
    <source>
        <dbReference type="RuleBase" id="RU004504"/>
    </source>
</evidence>
<evidence type="ECO:0000313" key="11">
    <source>
        <dbReference type="EMBL" id="ROQ30420.1"/>
    </source>
</evidence>
<comment type="catalytic activity">
    <reaction evidence="8">
        <text>(sulfur carrier)-H + L-cysteine = (sulfur carrier)-SH + L-alanine</text>
        <dbReference type="Rhea" id="RHEA:43892"/>
        <dbReference type="Rhea" id="RHEA-COMP:14737"/>
        <dbReference type="Rhea" id="RHEA-COMP:14739"/>
        <dbReference type="ChEBI" id="CHEBI:29917"/>
        <dbReference type="ChEBI" id="CHEBI:35235"/>
        <dbReference type="ChEBI" id="CHEBI:57972"/>
        <dbReference type="ChEBI" id="CHEBI:64428"/>
        <dbReference type="EC" id="2.8.1.7"/>
    </reaction>
</comment>
<evidence type="ECO:0000313" key="12">
    <source>
        <dbReference type="Proteomes" id="UP000268033"/>
    </source>
</evidence>
<dbReference type="STRING" id="584787.GCA_001247655_01697"/>
<dbReference type="PANTHER" id="PTHR43586:SF8">
    <property type="entry name" value="CYSTEINE DESULFURASE 1, CHLOROPLASTIC"/>
    <property type="match status" value="1"/>
</dbReference>
<dbReference type="GO" id="GO:0031071">
    <property type="term" value="F:cysteine desulfurase activity"/>
    <property type="evidence" value="ECO:0007669"/>
    <property type="project" value="UniProtKB-EC"/>
</dbReference>
<dbReference type="GO" id="GO:0006534">
    <property type="term" value="P:cysteine metabolic process"/>
    <property type="evidence" value="ECO:0007669"/>
    <property type="project" value="InterPro"/>
</dbReference>
<evidence type="ECO:0000256" key="7">
    <source>
        <dbReference type="ARBA" id="ARBA00022898"/>
    </source>
</evidence>
<protein>
    <recommendedName>
        <fullName evidence="5">Probable cysteine desulfurase</fullName>
        <ecNumber evidence="4">2.8.1.7</ecNumber>
    </recommendedName>
</protein>
<comment type="similarity">
    <text evidence="3">Belongs to the class-V pyridoxal-phosphate-dependent aminotransferase family. Csd subfamily.</text>
</comment>
<evidence type="ECO:0000256" key="3">
    <source>
        <dbReference type="ARBA" id="ARBA00010447"/>
    </source>
</evidence>
<dbReference type="Gene3D" id="3.40.640.10">
    <property type="entry name" value="Type I PLP-dependent aspartate aminotransferase-like (Major domain)"/>
    <property type="match status" value="1"/>
</dbReference>
<dbReference type="InterPro" id="IPR000192">
    <property type="entry name" value="Aminotrans_V_dom"/>
</dbReference>
<keyword evidence="7" id="KW-0663">Pyridoxal phosphate</keyword>
<evidence type="ECO:0000256" key="5">
    <source>
        <dbReference type="ARBA" id="ARBA00021850"/>
    </source>
</evidence>
<evidence type="ECO:0000256" key="4">
    <source>
        <dbReference type="ARBA" id="ARBA00012239"/>
    </source>
</evidence>
<keyword evidence="6" id="KW-0808">Transferase</keyword>
<comment type="function">
    <text evidence="2">Catalyzes the removal of elemental sulfur and selenium atoms from L-cysteine, L-cystine, L-selenocysteine, and L-selenocystine to produce L-alanine.</text>
</comment>
<dbReference type="InterPro" id="IPR015421">
    <property type="entry name" value="PyrdxlP-dep_Trfase_major"/>
</dbReference>
<comment type="cofactor">
    <cofactor evidence="1 9">
        <name>pyridoxal 5'-phosphate</name>
        <dbReference type="ChEBI" id="CHEBI:597326"/>
    </cofactor>
</comment>
<sequence>MFDPIAFRAQFPSLCQPEIYLDNGASTQTAAAVLNAMDSYYREYRANVHRGSHSWAERATSAVEAARDSIQSLINAADRRAVVFTSGTTAAINLVAWGLIDYFQPGDRILVSAMEHHANLVPWQLLARRTGAVIEVIPLKDDASLDMAAYEALLANKPKLVACCHVSNTLGLINPVEAICAKARQAGALTLIDGAQAIAHLKVDIQAIGCDFYAFSGHKMFGPTGVGVLAGRLESLGELLPFMGGGEMIDKVSFEGVTFNALPHRLEAGTGPISEIIGLGAAANMLQSLDASAYEAELTALLLDGLAALPVKVLGQGPRVSLVSISVDGVHHSDLAHYLAGKGIAVRAGHHCTQPLHQLLGLPGSLRLAVAPYNTKQELQHCLAALAEAIALFQEMA</sequence>
<evidence type="ECO:0000256" key="2">
    <source>
        <dbReference type="ARBA" id="ARBA00002824"/>
    </source>
</evidence>
<evidence type="ECO:0000259" key="10">
    <source>
        <dbReference type="Pfam" id="PF00266"/>
    </source>
</evidence>
<dbReference type="GO" id="GO:0016829">
    <property type="term" value="F:lyase activity"/>
    <property type="evidence" value="ECO:0007669"/>
    <property type="project" value="UniProtKB-KW"/>
</dbReference>